<dbReference type="EMBL" id="JAADJF010000682">
    <property type="protein sequence ID" value="KAF4414830.1"/>
    <property type="molecule type" value="Genomic_DNA"/>
</dbReference>
<evidence type="ECO:0000313" key="2">
    <source>
        <dbReference type="EMBL" id="KAF4414830.1"/>
    </source>
</evidence>
<dbReference type="OrthoDB" id="5105265at2759"/>
<gene>
    <name evidence="2" type="ORF">FACUT_13915</name>
</gene>
<reference evidence="2 3" key="1">
    <citation type="submission" date="2020-01" db="EMBL/GenBank/DDBJ databases">
        <title>Identification and distribution of gene clusters putatively required for synthesis of sphingolipid metabolism inhibitors in phylogenetically diverse species of the filamentous fungus Fusarium.</title>
        <authorList>
            <person name="Kim H.-S."/>
            <person name="Busman M."/>
            <person name="Brown D.W."/>
            <person name="Divon H."/>
            <person name="Uhlig S."/>
            <person name="Proctor R.H."/>
        </authorList>
    </citation>
    <scope>NUCLEOTIDE SEQUENCE [LARGE SCALE GENOMIC DNA]</scope>
    <source>
        <strain evidence="2 3">NRRL 13308</strain>
    </source>
</reference>
<proteinExistence type="predicted"/>
<protein>
    <submittedName>
        <fullName evidence="2">Uncharacterized protein</fullName>
    </submittedName>
</protein>
<sequence>MADINNIFSDIQVDMSVPKPTKVGRAQQRIQTFALAPKFPSMEELLTALSGAVASPEILAHLEVMLCVQNEDLYRAVYSPAFRSNSTKYLGVTFKVCDKEKLPHEPGFWLDDINNAAMDDAPSDSETSETEFLQQRAGDTDSDSVDEDDDDDYLDLWHPVEGFEELEHR</sequence>
<accession>A0A8H4JAV8</accession>
<feature type="region of interest" description="Disordered" evidence="1">
    <location>
        <begin position="113"/>
        <end position="154"/>
    </location>
</feature>
<keyword evidence="3" id="KW-1185">Reference proteome</keyword>
<dbReference type="Proteomes" id="UP000536711">
    <property type="component" value="Unassembled WGS sequence"/>
</dbReference>
<organism evidence="2 3">
    <name type="scientific">Fusarium acutatum</name>
    <dbReference type="NCBI Taxonomy" id="78861"/>
    <lineage>
        <taxon>Eukaryota</taxon>
        <taxon>Fungi</taxon>
        <taxon>Dikarya</taxon>
        <taxon>Ascomycota</taxon>
        <taxon>Pezizomycotina</taxon>
        <taxon>Sordariomycetes</taxon>
        <taxon>Hypocreomycetidae</taxon>
        <taxon>Hypocreales</taxon>
        <taxon>Nectriaceae</taxon>
        <taxon>Fusarium</taxon>
        <taxon>Fusarium fujikuroi species complex</taxon>
    </lineage>
</organism>
<evidence type="ECO:0000313" key="3">
    <source>
        <dbReference type="Proteomes" id="UP000536711"/>
    </source>
</evidence>
<feature type="compositionally biased region" description="Acidic residues" evidence="1">
    <location>
        <begin position="140"/>
        <end position="154"/>
    </location>
</feature>
<name>A0A8H4JAV8_9HYPO</name>
<dbReference type="AlphaFoldDB" id="A0A8H4JAV8"/>
<comment type="caution">
    <text evidence="2">The sequence shown here is derived from an EMBL/GenBank/DDBJ whole genome shotgun (WGS) entry which is preliminary data.</text>
</comment>
<evidence type="ECO:0000256" key="1">
    <source>
        <dbReference type="SAM" id="MobiDB-lite"/>
    </source>
</evidence>